<feature type="domain" description="DUF7847" evidence="2">
    <location>
        <begin position="102"/>
        <end position="203"/>
    </location>
</feature>
<dbReference type="InterPro" id="IPR057169">
    <property type="entry name" value="DUF7847"/>
</dbReference>
<feature type="transmembrane region" description="Helical" evidence="1">
    <location>
        <begin position="107"/>
        <end position="132"/>
    </location>
</feature>
<dbReference type="PATRIC" id="fig|1300222.3.peg.5211"/>
<keyword evidence="1" id="KW-0472">Membrane</keyword>
<feature type="transmembrane region" description="Helical" evidence="1">
    <location>
        <begin position="27"/>
        <end position="45"/>
    </location>
</feature>
<gene>
    <name evidence="3" type="ORF">I532_24849</name>
</gene>
<name>M8E3B9_9BACL</name>
<evidence type="ECO:0000256" key="1">
    <source>
        <dbReference type="SAM" id="Phobius"/>
    </source>
</evidence>
<accession>M8E3B9</accession>
<dbReference type="STRING" id="1300222.I532_24849"/>
<dbReference type="Proteomes" id="UP000012081">
    <property type="component" value="Unassembled WGS sequence"/>
</dbReference>
<evidence type="ECO:0000313" key="3">
    <source>
        <dbReference type="EMBL" id="EMT49965.1"/>
    </source>
</evidence>
<proteinExistence type="predicted"/>
<evidence type="ECO:0000259" key="2">
    <source>
        <dbReference type="Pfam" id="PF25231"/>
    </source>
</evidence>
<keyword evidence="1" id="KW-1133">Transmembrane helix</keyword>
<dbReference type="AlphaFoldDB" id="M8E3B9"/>
<reference evidence="3 4" key="1">
    <citation type="submission" date="2013-03" db="EMBL/GenBank/DDBJ databases">
        <title>Assembly of a new bacterial strain Brevibacillus borstelensis AK1.</title>
        <authorList>
            <person name="Rajan I."/>
            <person name="PoliReddy D."/>
            <person name="Sugumar T."/>
            <person name="Rathinam K."/>
            <person name="Alqarawi S."/>
            <person name="Khalil A.B."/>
            <person name="Sivakumar N."/>
        </authorList>
    </citation>
    <scope>NUCLEOTIDE SEQUENCE [LARGE SCALE GENOMIC DNA]</scope>
    <source>
        <strain evidence="3 4">AK1</strain>
    </source>
</reference>
<organism evidence="3 4">
    <name type="scientific">Brevibacillus borstelensis AK1</name>
    <dbReference type="NCBI Taxonomy" id="1300222"/>
    <lineage>
        <taxon>Bacteria</taxon>
        <taxon>Bacillati</taxon>
        <taxon>Bacillota</taxon>
        <taxon>Bacilli</taxon>
        <taxon>Bacillales</taxon>
        <taxon>Paenibacillaceae</taxon>
        <taxon>Brevibacillus</taxon>
    </lineage>
</organism>
<feature type="transmembrane region" description="Helical" evidence="1">
    <location>
        <begin position="65"/>
        <end position="86"/>
    </location>
</feature>
<sequence length="250" mass="27997">MIIQPSNIQPQPISVLLGHSLKTGKRIWLSQFPFLFLIVSLLFWSEQALTGWAQSQQLKEAFSPLIMTPVNGILLSLYFVYMGIVLKRSHLGTQWDQQLQALTAFGSLVPVVILASLLEFAGVALGTLLLIIPGILLMIWFTVFPQVIAFEGMGAIAALKRSLFLVKGSTLRVLGIILIFAVVRAVLQYLPGFLFPAIASQPAIAFLLFLIREMLILPFEGAAYYLLYLELRTRKEAFDFDVYQEESSRM</sequence>
<evidence type="ECO:0000313" key="4">
    <source>
        <dbReference type="Proteomes" id="UP000012081"/>
    </source>
</evidence>
<protein>
    <recommendedName>
        <fullName evidence="2">DUF7847 domain-containing protein</fullName>
    </recommendedName>
</protein>
<comment type="caution">
    <text evidence="3">The sequence shown here is derived from an EMBL/GenBank/DDBJ whole genome shotgun (WGS) entry which is preliminary data.</text>
</comment>
<feature type="transmembrane region" description="Helical" evidence="1">
    <location>
        <begin position="171"/>
        <end position="191"/>
    </location>
</feature>
<dbReference type="RefSeq" id="WP_003393144.1">
    <property type="nucleotide sequence ID" value="NZ_APBN01000025.1"/>
</dbReference>
<dbReference type="Pfam" id="PF25231">
    <property type="entry name" value="DUF7847"/>
    <property type="match status" value="1"/>
</dbReference>
<keyword evidence="4" id="KW-1185">Reference proteome</keyword>
<keyword evidence="1" id="KW-0812">Transmembrane</keyword>
<dbReference type="EMBL" id="APBN01000025">
    <property type="protein sequence ID" value="EMT49965.1"/>
    <property type="molecule type" value="Genomic_DNA"/>
</dbReference>
<feature type="transmembrane region" description="Helical" evidence="1">
    <location>
        <begin position="138"/>
        <end position="159"/>
    </location>
</feature>
<dbReference type="GeneID" id="89502114"/>